<dbReference type="EMBL" id="AHON02000078">
    <property type="protein sequence ID" value="EKO32177.1"/>
    <property type="molecule type" value="Genomic_DNA"/>
</dbReference>
<evidence type="ECO:0000259" key="3">
    <source>
        <dbReference type="Pfam" id="PF23598"/>
    </source>
</evidence>
<dbReference type="PANTHER" id="PTHR45752:SF195">
    <property type="entry name" value="LEUCINE-RICH REPEAT (LRR) FAMILY PROTEIN-RELATED"/>
    <property type="match status" value="1"/>
</dbReference>
<organism evidence="4 5">
    <name type="scientific">Leptospira santarosai str. MOR084</name>
    <dbReference type="NCBI Taxonomy" id="1049984"/>
    <lineage>
        <taxon>Bacteria</taxon>
        <taxon>Pseudomonadati</taxon>
        <taxon>Spirochaetota</taxon>
        <taxon>Spirochaetia</taxon>
        <taxon>Leptospirales</taxon>
        <taxon>Leptospiraceae</taxon>
        <taxon>Leptospira</taxon>
    </lineage>
</organism>
<dbReference type="AlphaFoldDB" id="A0A0E2BAE0"/>
<dbReference type="Pfam" id="PF23598">
    <property type="entry name" value="LRR_14"/>
    <property type="match status" value="1"/>
</dbReference>
<proteinExistence type="predicted"/>
<gene>
    <name evidence="4" type="ORF">LEP1GSC179_4070</name>
</gene>
<dbReference type="InterPro" id="IPR001611">
    <property type="entry name" value="Leu-rich_rpt"/>
</dbReference>
<dbReference type="SUPFAM" id="SSF52047">
    <property type="entry name" value="RNI-like"/>
    <property type="match status" value="1"/>
</dbReference>
<reference evidence="4" key="1">
    <citation type="submission" date="2012-10" db="EMBL/GenBank/DDBJ databases">
        <authorList>
            <person name="Harkins D.M."/>
            <person name="Durkin A.S."/>
            <person name="Brinkac L.M."/>
            <person name="Haft D.H."/>
            <person name="Selengut J.D."/>
            <person name="Sanka R."/>
            <person name="DePew J."/>
            <person name="Purushe J."/>
            <person name="Matthias M.A."/>
            <person name="Vinetz J.M."/>
            <person name="Sutton G.G."/>
            <person name="Nierman W.C."/>
            <person name="Fouts D.E."/>
        </authorList>
    </citation>
    <scope>NUCLEOTIDE SEQUENCE [LARGE SCALE GENOMIC DNA]</scope>
    <source>
        <strain evidence="4">MOR084</strain>
    </source>
</reference>
<protein>
    <submittedName>
        <fullName evidence="4">Leucine rich repeat protein</fullName>
    </submittedName>
</protein>
<dbReference type="InterPro" id="IPR025875">
    <property type="entry name" value="Leu-rich_rpt_4"/>
</dbReference>
<evidence type="ECO:0000313" key="5">
    <source>
        <dbReference type="Proteomes" id="UP000006329"/>
    </source>
</evidence>
<dbReference type="InterPro" id="IPR003591">
    <property type="entry name" value="Leu-rich_rpt_typical-subtyp"/>
</dbReference>
<keyword evidence="2" id="KW-0677">Repeat</keyword>
<dbReference type="SMART" id="SM00364">
    <property type="entry name" value="LRR_BAC"/>
    <property type="match status" value="7"/>
</dbReference>
<dbReference type="Gene3D" id="3.80.10.10">
    <property type="entry name" value="Ribonuclease Inhibitor"/>
    <property type="match status" value="2"/>
</dbReference>
<dbReference type="SMART" id="SM00365">
    <property type="entry name" value="LRR_SD22"/>
    <property type="match status" value="4"/>
</dbReference>
<dbReference type="InterPro" id="IPR032675">
    <property type="entry name" value="LRR_dom_sf"/>
</dbReference>
<dbReference type="PANTHER" id="PTHR45752">
    <property type="entry name" value="LEUCINE-RICH REPEAT-CONTAINING"/>
    <property type="match status" value="1"/>
</dbReference>
<dbReference type="Pfam" id="PF12799">
    <property type="entry name" value="LRR_4"/>
    <property type="match status" value="1"/>
</dbReference>
<dbReference type="Pfam" id="PF13855">
    <property type="entry name" value="LRR_8"/>
    <property type="match status" value="1"/>
</dbReference>
<keyword evidence="5" id="KW-1185">Reference proteome</keyword>
<comment type="caution">
    <text evidence="4">The sequence shown here is derived from an EMBL/GenBank/DDBJ whole genome shotgun (WGS) entry which is preliminary data.</text>
</comment>
<evidence type="ECO:0000256" key="1">
    <source>
        <dbReference type="ARBA" id="ARBA00022614"/>
    </source>
</evidence>
<feature type="domain" description="Disease resistance R13L4/SHOC-2-like LRR" evidence="3">
    <location>
        <begin position="205"/>
        <end position="287"/>
    </location>
</feature>
<evidence type="ECO:0000256" key="2">
    <source>
        <dbReference type="ARBA" id="ARBA00022737"/>
    </source>
</evidence>
<dbReference type="InterPro" id="IPR055414">
    <property type="entry name" value="LRR_R13L4/SHOC2-like"/>
</dbReference>
<dbReference type="FunFam" id="3.80.10.10:FF:000383">
    <property type="entry name" value="Leucine-rich repeat receptor protein kinase EMS1"/>
    <property type="match status" value="1"/>
</dbReference>
<evidence type="ECO:0000313" key="4">
    <source>
        <dbReference type="EMBL" id="EKO32177.1"/>
    </source>
</evidence>
<dbReference type="InterPro" id="IPR050715">
    <property type="entry name" value="LRR-SigEffector_domain"/>
</dbReference>
<dbReference type="PRINTS" id="PR00019">
    <property type="entry name" value="LEURICHRPT"/>
</dbReference>
<keyword evidence="1" id="KW-0433">Leucine-rich repeat</keyword>
<dbReference type="Proteomes" id="UP000006329">
    <property type="component" value="Unassembled WGS sequence"/>
</dbReference>
<name>A0A0E2BAE0_9LEPT</name>
<dbReference type="SMART" id="SM00369">
    <property type="entry name" value="LRR_TYP"/>
    <property type="match status" value="7"/>
</dbReference>
<accession>A0A0E2BAE0</accession>
<dbReference type="PROSITE" id="PS51450">
    <property type="entry name" value="LRR"/>
    <property type="match status" value="4"/>
</dbReference>
<sequence>MKQLIVVLRYLTPIEIVDKHVLEHREHLSKGYEAFAVMKNYPKNFYLPLKPAFGKFHRIFKTTSIYAYKSKAESLNFLYCTDIFNKETEMNPNPHFLTKQFRNIGVILSTILLCFCCTIEAKEKGVYYNLTEALQHPTDVQYLYLGSPEGGNKLTTLPKEIGNLQNLQDLNLNSNQFTTLPKEIWNLQKLQKLSLGRNQLTTLPEEIWNLQNLKTLDLEGNQLATLPEEIGNLQNLQTLDLEGNQLTTLPKEIGKLQNLKKLYLYNNRLTTLPKEIEDLQNLKILSLGSNQLATLPKEVGKLQNLQELYLYNNRLTTLPKEIGKLQNLKELNLGGNPSLMNQKEKIQKLFPNVRISFD</sequence>